<dbReference type="Proteomes" id="UP000542742">
    <property type="component" value="Unassembled WGS sequence"/>
</dbReference>
<dbReference type="RefSeq" id="WP_184954135.1">
    <property type="nucleotide sequence ID" value="NZ_BOMC01000067.1"/>
</dbReference>
<dbReference type="InterPro" id="IPR005320">
    <property type="entry name" value="Peptidase_S51"/>
</dbReference>
<keyword evidence="2" id="KW-0645">Protease</keyword>
<comment type="similarity">
    <text evidence="1">Belongs to the peptidase S51 family.</text>
</comment>
<dbReference type="Gene3D" id="3.40.50.880">
    <property type="match status" value="1"/>
</dbReference>
<protein>
    <submittedName>
        <fullName evidence="5">Dipeptidase E</fullName>
        <ecNumber evidence="5">3.4.13.21</ecNumber>
    </submittedName>
</protein>
<keyword evidence="6" id="KW-1185">Reference proteome</keyword>
<evidence type="ECO:0000256" key="2">
    <source>
        <dbReference type="ARBA" id="ARBA00022670"/>
    </source>
</evidence>
<gene>
    <name evidence="5" type="ORF">BKA14_005981</name>
</gene>
<comment type="caution">
    <text evidence="5">The sequence shown here is derived from an EMBL/GenBank/DDBJ whole genome shotgun (WGS) entry which is preliminary data.</text>
</comment>
<dbReference type="InterPro" id="IPR029062">
    <property type="entry name" value="Class_I_gatase-like"/>
</dbReference>
<proteinExistence type="inferred from homology"/>
<dbReference type="GO" id="GO:0008236">
    <property type="term" value="F:serine-type peptidase activity"/>
    <property type="evidence" value="ECO:0007669"/>
    <property type="project" value="UniProtKB-KW"/>
</dbReference>
<dbReference type="Pfam" id="PF03575">
    <property type="entry name" value="Peptidase_S51"/>
    <property type="match status" value="1"/>
</dbReference>
<dbReference type="GO" id="GO:0016805">
    <property type="term" value="F:dipeptidase activity"/>
    <property type="evidence" value="ECO:0007669"/>
    <property type="project" value="UniProtKB-KW"/>
</dbReference>
<keyword evidence="3 5" id="KW-0378">Hydrolase</keyword>
<reference evidence="5 6" key="1">
    <citation type="submission" date="2020-08" db="EMBL/GenBank/DDBJ databases">
        <title>Sequencing the genomes of 1000 actinobacteria strains.</title>
        <authorList>
            <person name="Klenk H.-P."/>
        </authorList>
    </citation>
    <scope>NUCLEOTIDE SEQUENCE [LARGE SCALE GENOMIC DNA]</scope>
    <source>
        <strain evidence="5 6">DSM 45518</strain>
    </source>
</reference>
<sequence>MIFLGGGGSEADEASLWDEVFVEGRRLTVWPHAMPRDRWPQVEQWFRAALSPRGTFVIDVGDAGLQQTDVLVVPGGNTYALLAATRDMLPALRPFLERGGHIYGGSAGAILLGADIDIAGILDLNDLGLTETAGADLLTGHVVYPHFTADQAETAARWAADHDVAVLAIPETAGVIIDGGKARNAGPSPVRVFTPSGNRTYSAGREWPLWSVNSAGS</sequence>
<organism evidence="5 6">
    <name type="scientific">Paractinoplanes abujensis</name>
    <dbReference type="NCBI Taxonomy" id="882441"/>
    <lineage>
        <taxon>Bacteria</taxon>
        <taxon>Bacillati</taxon>
        <taxon>Actinomycetota</taxon>
        <taxon>Actinomycetes</taxon>
        <taxon>Micromonosporales</taxon>
        <taxon>Micromonosporaceae</taxon>
        <taxon>Paractinoplanes</taxon>
    </lineage>
</organism>
<keyword evidence="5" id="KW-0224">Dipeptidase</keyword>
<dbReference type="AlphaFoldDB" id="A0A7W7CWB4"/>
<dbReference type="GO" id="GO:0006508">
    <property type="term" value="P:proteolysis"/>
    <property type="evidence" value="ECO:0007669"/>
    <property type="project" value="UniProtKB-KW"/>
</dbReference>
<evidence type="ECO:0000256" key="3">
    <source>
        <dbReference type="ARBA" id="ARBA00022801"/>
    </source>
</evidence>
<accession>A0A7W7CWB4</accession>
<evidence type="ECO:0000313" key="5">
    <source>
        <dbReference type="EMBL" id="MBB4695833.1"/>
    </source>
</evidence>
<dbReference type="SUPFAM" id="SSF52317">
    <property type="entry name" value="Class I glutamine amidotransferase-like"/>
    <property type="match status" value="1"/>
</dbReference>
<evidence type="ECO:0000256" key="1">
    <source>
        <dbReference type="ARBA" id="ARBA00006534"/>
    </source>
</evidence>
<evidence type="ECO:0000313" key="6">
    <source>
        <dbReference type="Proteomes" id="UP000542742"/>
    </source>
</evidence>
<dbReference type="EC" id="3.4.13.21" evidence="5"/>
<name>A0A7W7CWB4_9ACTN</name>
<keyword evidence="4" id="KW-0720">Serine protease</keyword>
<dbReference type="EMBL" id="JACHMF010000001">
    <property type="protein sequence ID" value="MBB4695833.1"/>
    <property type="molecule type" value="Genomic_DNA"/>
</dbReference>
<evidence type="ECO:0000256" key="4">
    <source>
        <dbReference type="ARBA" id="ARBA00022825"/>
    </source>
</evidence>